<dbReference type="PANTHER" id="PTHR12147:SF26">
    <property type="entry name" value="PEPTIDASE M28 DOMAIN-CONTAINING PROTEIN"/>
    <property type="match status" value="1"/>
</dbReference>
<dbReference type="EMBL" id="CP013243">
    <property type="protein sequence ID" value="APH15277.1"/>
    <property type="molecule type" value="Genomic_DNA"/>
</dbReference>
<gene>
    <name evidence="2" type="ORF">NPD5_4083</name>
</gene>
<protein>
    <submittedName>
        <fullName evidence="2">Nicastrin family protein</fullName>
    </submittedName>
</protein>
<evidence type="ECO:0000259" key="1">
    <source>
        <dbReference type="Pfam" id="PF04389"/>
    </source>
</evidence>
<dbReference type="AlphaFoldDB" id="A0A1L3NGQ0"/>
<evidence type="ECO:0000313" key="3">
    <source>
        <dbReference type="Proteomes" id="UP000182204"/>
    </source>
</evidence>
<dbReference type="InterPro" id="IPR045175">
    <property type="entry name" value="M28_fam"/>
</dbReference>
<dbReference type="PANTHER" id="PTHR12147">
    <property type="entry name" value="METALLOPEPTIDASE M28 FAMILY MEMBER"/>
    <property type="match status" value="1"/>
</dbReference>
<proteinExistence type="predicted"/>
<name>A0A1L3NGQ0_CLOSG</name>
<dbReference type="SUPFAM" id="SSF53187">
    <property type="entry name" value="Zn-dependent exopeptidases"/>
    <property type="match status" value="1"/>
</dbReference>
<dbReference type="GO" id="GO:0006508">
    <property type="term" value="P:proteolysis"/>
    <property type="evidence" value="ECO:0007669"/>
    <property type="project" value="InterPro"/>
</dbReference>
<evidence type="ECO:0000313" key="2">
    <source>
        <dbReference type="EMBL" id="APH15277.1"/>
    </source>
</evidence>
<sequence length="239" mass="26416">MFGNSYYEKYSQDIIKVYGGGEDSKMGTINNVVGVIKGKNSKKAVVISTHFDHIGYQDGKIIRGALDNASGMSALIKVANNLKEKSKEKPFDMDIVICAFNGEEEGLAGSQAFVDEIISKSLYENLYNINIDSIGSKNGGKLALKNKSKVSNKLYASVKTTLKKNNIEFADTTIRGASDHMSFENEKIPNFFFVQENIKELIHKPTDTPDTLDYEQIDRIANAISDFVETNNGIMFGAK</sequence>
<dbReference type="RefSeq" id="WP_236906923.1">
    <property type="nucleotide sequence ID" value="NZ_CP013243.1"/>
</dbReference>
<accession>A0A1L3NGQ0</accession>
<dbReference type="Gene3D" id="3.40.630.10">
    <property type="entry name" value="Zn peptidases"/>
    <property type="match status" value="1"/>
</dbReference>
<dbReference type="InterPro" id="IPR007484">
    <property type="entry name" value="Peptidase_M28"/>
</dbReference>
<feature type="domain" description="Peptidase M28" evidence="1">
    <location>
        <begin position="31"/>
        <end position="227"/>
    </location>
</feature>
<dbReference type="GO" id="GO:0008235">
    <property type="term" value="F:metalloexopeptidase activity"/>
    <property type="evidence" value="ECO:0007669"/>
    <property type="project" value="InterPro"/>
</dbReference>
<dbReference type="Pfam" id="PF04389">
    <property type="entry name" value="Peptidase_M28"/>
    <property type="match status" value="1"/>
</dbReference>
<organism evidence="2 3">
    <name type="scientific">Clostridium sporogenes</name>
    <dbReference type="NCBI Taxonomy" id="1509"/>
    <lineage>
        <taxon>Bacteria</taxon>
        <taxon>Bacillati</taxon>
        <taxon>Bacillota</taxon>
        <taxon>Clostridia</taxon>
        <taxon>Eubacteriales</taxon>
        <taxon>Clostridiaceae</taxon>
        <taxon>Clostridium</taxon>
    </lineage>
</organism>
<dbReference type="Proteomes" id="UP000182204">
    <property type="component" value="Chromosome"/>
</dbReference>
<reference evidence="2 3" key="1">
    <citation type="submission" date="2015-11" db="EMBL/GenBank/DDBJ databases">
        <authorList>
            <person name="Hill K.K."/>
            <person name="Shirey T.B."/>
            <person name="Raphael B."/>
            <person name="Daligault H.E."/>
            <person name="Davenport K.W."/>
            <person name="Bruce D.C."/>
            <person name="Foley B.T."/>
            <person name="Johnson S.L."/>
        </authorList>
    </citation>
    <scope>NUCLEOTIDE SEQUENCE [LARGE SCALE GENOMIC DNA]</scope>
    <source>
        <strain evidence="2 3">CDC_1632</strain>
    </source>
</reference>